<dbReference type="GO" id="GO:0019546">
    <property type="term" value="P:L-arginine deiminase pathway"/>
    <property type="evidence" value="ECO:0007669"/>
    <property type="project" value="TreeGrafter"/>
</dbReference>
<dbReference type="PANTHER" id="PTHR30409">
    <property type="entry name" value="CARBAMATE KINASE"/>
    <property type="match status" value="1"/>
</dbReference>
<dbReference type="InterPro" id="IPR001048">
    <property type="entry name" value="Asp/Glu/Uridylate_kinase"/>
</dbReference>
<dbReference type="STRING" id="877455.Metbo_1053"/>
<dbReference type="InterPro" id="IPR003964">
    <property type="entry name" value="Carb_kinase"/>
</dbReference>
<keyword evidence="9" id="KW-1185">Reference proteome</keyword>
<dbReference type="NCBIfam" id="TIGR00746">
    <property type="entry name" value="arcC"/>
    <property type="match status" value="1"/>
</dbReference>
<sequence length="325" mass="35477">MYICRITEVISLTTKILVSLGGNAILKHTDKGNAEEQFSNTAKTSHVLVNMLKEDYHIILTHGNGPQVGDILLAYDISKDIVPPMPLDVCVAQTQGMIGFMLQLSLENSLIKEGMKKSIVTILTQTIIDKDDPQLNKPSKPIGPFYSVDESEELRKNHDWVIVDDNGRGYRRVVPSPLPVGFVEESSIRTLYNEDKFVIACGGGGIPVMKNEAGNFEGVEAVVDKDHTSSLLASKIGAEVLLILTDVEKVAVNFGKPDQKYLDHLTVQEAKDYLEDGQFPPGTMGPKIKSTIDFIEGGGKKAIITSIEKSIKALNGQAGTIITRN</sequence>
<dbReference type="HOGENOM" id="CLU_076278_0_0_2"/>
<gene>
    <name evidence="8" type="ordered locus">Metbo_1053</name>
</gene>
<evidence type="ECO:0000313" key="8">
    <source>
        <dbReference type="EMBL" id="ADZ09300.1"/>
    </source>
</evidence>
<dbReference type="PRINTS" id="PR01469">
    <property type="entry name" value="CARBMTKINASE"/>
</dbReference>
<evidence type="ECO:0000256" key="1">
    <source>
        <dbReference type="ARBA" id="ARBA00011066"/>
    </source>
</evidence>
<comment type="similarity">
    <text evidence="1 6">Belongs to the carbamate kinase family.</text>
</comment>
<feature type="domain" description="Aspartate/glutamate/uridylate kinase" evidence="7">
    <location>
        <begin position="15"/>
        <end position="306"/>
    </location>
</feature>
<keyword evidence="4 6" id="KW-0418">Kinase</keyword>
<evidence type="ECO:0000313" key="9">
    <source>
        <dbReference type="Proteomes" id="UP000007490"/>
    </source>
</evidence>
<evidence type="ECO:0000259" key="7">
    <source>
        <dbReference type="Pfam" id="PF00696"/>
    </source>
</evidence>
<evidence type="ECO:0000256" key="3">
    <source>
        <dbReference type="ARBA" id="ARBA00022679"/>
    </source>
</evidence>
<dbReference type="EMBL" id="CP002551">
    <property type="protein sequence ID" value="ADZ09300.1"/>
    <property type="molecule type" value="Genomic_DNA"/>
</dbReference>
<dbReference type="GO" id="GO:0005829">
    <property type="term" value="C:cytosol"/>
    <property type="evidence" value="ECO:0007669"/>
    <property type="project" value="TreeGrafter"/>
</dbReference>
<evidence type="ECO:0000256" key="6">
    <source>
        <dbReference type="PIRNR" id="PIRNR000723"/>
    </source>
</evidence>
<dbReference type="FunFam" id="3.40.1160.10:FF:000007">
    <property type="entry name" value="Carbamate kinase"/>
    <property type="match status" value="1"/>
</dbReference>
<evidence type="ECO:0000256" key="5">
    <source>
        <dbReference type="NCBIfam" id="TIGR00746"/>
    </source>
</evidence>
<keyword evidence="3 6" id="KW-0808">Transferase</keyword>
<dbReference type="OrthoDB" id="31128at2157"/>
<dbReference type="AlphaFoldDB" id="F0TCM3"/>
<dbReference type="Gene3D" id="3.40.1160.10">
    <property type="entry name" value="Acetylglutamate kinase-like"/>
    <property type="match status" value="1"/>
</dbReference>
<dbReference type="PIRSF" id="PIRSF000723">
    <property type="entry name" value="Carbamate_kin"/>
    <property type="match status" value="1"/>
</dbReference>
<dbReference type="InterPro" id="IPR036393">
    <property type="entry name" value="AceGlu_kinase-like_sf"/>
</dbReference>
<organism evidence="8 9">
    <name type="scientific">Methanobacterium lacus (strain AL-21)</name>
    <dbReference type="NCBI Taxonomy" id="877455"/>
    <lineage>
        <taxon>Archaea</taxon>
        <taxon>Methanobacteriati</taxon>
        <taxon>Methanobacteriota</taxon>
        <taxon>Methanomada group</taxon>
        <taxon>Methanobacteria</taxon>
        <taxon>Methanobacteriales</taxon>
        <taxon>Methanobacteriaceae</taxon>
        <taxon>Methanobacterium</taxon>
    </lineage>
</organism>
<accession>F0TCM3</accession>
<dbReference type="CDD" id="cd04235">
    <property type="entry name" value="AAK_CK"/>
    <property type="match status" value="1"/>
</dbReference>
<dbReference type="Proteomes" id="UP000007490">
    <property type="component" value="Chromosome"/>
</dbReference>
<protein>
    <recommendedName>
        <fullName evidence="2 5">Carbamate kinase</fullName>
    </recommendedName>
</protein>
<dbReference type="GO" id="GO:0008804">
    <property type="term" value="F:carbamate kinase activity"/>
    <property type="evidence" value="ECO:0007669"/>
    <property type="project" value="UniProtKB-UniRule"/>
</dbReference>
<dbReference type="eggNOG" id="arCOG00863">
    <property type="taxonomic scope" value="Archaea"/>
</dbReference>
<reference evidence="9" key="1">
    <citation type="submission" date="2011-02" db="EMBL/GenBank/DDBJ databases">
        <title>Complete sequence of Methanobacterium sp. AL-21.</title>
        <authorList>
            <consortium name="US DOE Joint Genome Institute"/>
            <person name="Lucas S."/>
            <person name="Copeland A."/>
            <person name="Lapidus A."/>
            <person name="Cheng J.-F."/>
            <person name="Goodwin L."/>
            <person name="Pitluck S."/>
            <person name="Chertkov O."/>
            <person name="Detter J.C."/>
            <person name="Han C."/>
            <person name="Tapia R."/>
            <person name="Land M."/>
            <person name="Hauser L."/>
            <person name="Kyrpides N."/>
            <person name="Ivanova N."/>
            <person name="Mikhailova N."/>
            <person name="Pagani I."/>
            <person name="Cadillo-Quiroz H."/>
            <person name="Imachi H."/>
            <person name="Zinder S."/>
            <person name="Liu W."/>
            <person name="Woyke T."/>
        </authorList>
    </citation>
    <scope>NUCLEOTIDE SEQUENCE [LARGE SCALE GENOMIC DNA]</scope>
    <source>
        <strain evidence="9">AL-21</strain>
    </source>
</reference>
<dbReference type="SUPFAM" id="SSF53633">
    <property type="entry name" value="Carbamate kinase-like"/>
    <property type="match status" value="1"/>
</dbReference>
<dbReference type="Pfam" id="PF00696">
    <property type="entry name" value="AA_kinase"/>
    <property type="match status" value="1"/>
</dbReference>
<reference evidence="8 9" key="2">
    <citation type="journal article" date="2014" name="Int. J. Syst. Evol. Microbiol.">
        <title>Methanobacterium paludis sp. nov. and a novel strain of Methanobacterium lacus isolated from northern peatlands.</title>
        <authorList>
            <person name="Cadillo-Quiroz H."/>
            <person name="Brauer S.L."/>
            <person name="Goodson N."/>
            <person name="Yavitt J.B."/>
            <person name="Zinder S.H."/>
        </authorList>
    </citation>
    <scope>NUCLEOTIDE SEQUENCE [LARGE SCALE GENOMIC DNA]</scope>
    <source>
        <strain evidence="8 9">AL-21</strain>
    </source>
</reference>
<name>F0TCM3_METLA</name>
<evidence type="ECO:0000256" key="4">
    <source>
        <dbReference type="ARBA" id="ARBA00022777"/>
    </source>
</evidence>
<dbReference type="NCBIfam" id="NF009007">
    <property type="entry name" value="PRK12352.1"/>
    <property type="match status" value="1"/>
</dbReference>
<evidence type="ECO:0000256" key="2">
    <source>
        <dbReference type="ARBA" id="ARBA00020752"/>
    </source>
</evidence>
<proteinExistence type="inferred from homology"/>
<dbReference type="KEGG" id="mel:Metbo_1053"/>
<dbReference type="PANTHER" id="PTHR30409:SF1">
    <property type="entry name" value="CARBAMATE KINASE-RELATED"/>
    <property type="match status" value="1"/>
</dbReference>